<dbReference type="EMBL" id="PDKT01000004">
    <property type="protein sequence ID" value="PPI87767.1"/>
    <property type="molecule type" value="Genomic_DNA"/>
</dbReference>
<dbReference type="OrthoDB" id="9801107at2"/>
<feature type="binding site" evidence="12">
    <location>
        <begin position="187"/>
        <end position="192"/>
    </location>
    <ligand>
        <name>CTP</name>
        <dbReference type="ChEBI" id="CHEBI:37563"/>
        <note>allosteric inhibitor</note>
    </ligand>
</feature>
<feature type="binding site" evidence="12">
    <location>
        <position position="352"/>
    </location>
    <ligand>
        <name>L-glutamine</name>
        <dbReference type="ChEBI" id="CHEBI:58359"/>
    </ligand>
</feature>
<dbReference type="AlphaFoldDB" id="A0A2P5SZK6"/>
<dbReference type="Pfam" id="PF06418">
    <property type="entry name" value="CTP_synth_N"/>
    <property type="match status" value="1"/>
</dbReference>
<feature type="binding site" evidence="12">
    <location>
        <position position="14"/>
    </location>
    <ligand>
        <name>UTP</name>
        <dbReference type="ChEBI" id="CHEBI:46398"/>
    </ligand>
</feature>
<feature type="binding site" evidence="12">
    <location>
        <begin position="187"/>
        <end position="192"/>
    </location>
    <ligand>
        <name>UTP</name>
        <dbReference type="ChEBI" id="CHEBI:46398"/>
    </ligand>
</feature>
<comment type="caution">
    <text evidence="15">The sequence shown here is derived from an EMBL/GenBank/DDBJ whole genome shotgun (WGS) entry which is preliminary data.</text>
</comment>
<keyword evidence="9 12" id="KW-0665">Pyrimidine biosynthesis</keyword>
<dbReference type="GO" id="GO:0019856">
    <property type="term" value="P:pyrimidine nucleobase biosynthetic process"/>
    <property type="evidence" value="ECO:0007669"/>
    <property type="project" value="TreeGrafter"/>
</dbReference>
<comment type="catalytic activity">
    <reaction evidence="10 12">
        <text>UTP + L-glutamine + ATP + H2O = CTP + L-glutamate + ADP + phosphate + 2 H(+)</text>
        <dbReference type="Rhea" id="RHEA:26426"/>
        <dbReference type="ChEBI" id="CHEBI:15377"/>
        <dbReference type="ChEBI" id="CHEBI:15378"/>
        <dbReference type="ChEBI" id="CHEBI:29985"/>
        <dbReference type="ChEBI" id="CHEBI:30616"/>
        <dbReference type="ChEBI" id="CHEBI:37563"/>
        <dbReference type="ChEBI" id="CHEBI:43474"/>
        <dbReference type="ChEBI" id="CHEBI:46398"/>
        <dbReference type="ChEBI" id="CHEBI:58359"/>
        <dbReference type="ChEBI" id="CHEBI:456216"/>
        <dbReference type="EC" id="6.3.4.2"/>
    </reaction>
</comment>
<evidence type="ECO:0000313" key="16">
    <source>
        <dbReference type="Proteomes" id="UP000296153"/>
    </source>
</evidence>
<feature type="binding site" evidence="12">
    <location>
        <position position="72"/>
    </location>
    <ligand>
        <name>Mg(2+)</name>
        <dbReference type="ChEBI" id="CHEBI:18420"/>
    </ligand>
</feature>
<evidence type="ECO:0000256" key="8">
    <source>
        <dbReference type="ARBA" id="ARBA00022962"/>
    </source>
</evidence>
<feature type="binding site" evidence="12">
    <location>
        <position position="223"/>
    </location>
    <ligand>
        <name>CTP</name>
        <dbReference type="ChEBI" id="CHEBI:37563"/>
        <note>allosteric inhibitor</note>
    </ligand>
</feature>
<gene>
    <name evidence="12 15" type="primary">pyrG</name>
    <name evidence="15" type="ORF">CRV12_02915</name>
</gene>
<evidence type="ECO:0000256" key="12">
    <source>
        <dbReference type="HAMAP-Rule" id="MF_01227"/>
    </source>
</evidence>
<feature type="binding site" evidence="12">
    <location>
        <position position="403"/>
    </location>
    <ligand>
        <name>L-glutamine</name>
        <dbReference type="ChEBI" id="CHEBI:58359"/>
    </ligand>
</feature>
<dbReference type="NCBIfam" id="NF003792">
    <property type="entry name" value="PRK05380.1"/>
    <property type="match status" value="1"/>
</dbReference>
<feature type="binding site" evidence="12">
    <location>
        <position position="468"/>
    </location>
    <ligand>
        <name>L-glutamine</name>
        <dbReference type="ChEBI" id="CHEBI:58359"/>
    </ligand>
</feature>
<feature type="domain" description="Glutamine amidotransferase" evidence="13">
    <location>
        <begin position="301"/>
        <end position="532"/>
    </location>
</feature>
<evidence type="ECO:0000256" key="9">
    <source>
        <dbReference type="ARBA" id="ARBA00022975"/>
    </source>
</evidence>
<dbReference type="GO" id="GO:0005524">
    <property type="term" value="F:ATP binding"/>
    <property type="evidence" value="ECO:0007669"/>
    <property type="project" value="UniProtKB-KW"/>
</dbReference>
<dbReference type="Pfam" id="PF00117">
    <property type="entry name" value="GATase"/>
    <property type="match status" value="1"/>
</dbReference>
<dbReference type="Proteomes" id="UP000296153">
    <property type="component" value="Unassembled WGS sequence"/>
</dbReference>
<evidence type="ECO:0000256" key="3">
    <source>
        <dbReference type="ARBA" id="ARBA00022598"/>
    </source>
</evidence>
<organism evidence="15 16">
    <name type="scientific">Candidatus Pantoea edessiphila</name>
    <dbReference type="NCBI Taxonomy" id="2044610"/>
    <lineage>
        <taxon>Bacteria</taxon>
        <taxon>Pseudomonadati</taxon>
        <taxon>Pseudomonadota</taxon>
        <taxon>Gammaproteobacteria</taxon>
        <taxon>Enterobacterales</taxon>
        <taxon>Erwiniaceae</taxon>
        <taxon>Pantoea</taxon>
    </lineage>
</organism>
<dbReference type="PANTHER" id="PTHR11550:SF0">
    <property type="entry name" value="CTP SYNTHASE-RELATED"/>
    <property type="match status" value="1"/>
</dbReference>
<comment type="function">
    <text evidence="11 12">Catalyzes the ATP-dependent amination of UTP to CTP with either L-glutamine or ammonia as the source of nitrogen. Regulates intracellular CTP levels through interactions with the four ribonucleotide triphosphates.</text>
</comment>
<comment type="caution">
    <text evidence="12">Lacks conserved residue(s) required for the propagation of feature annotation.</text>
</comment>
<feature type="binding site" evidence="12">
    <location>
        <position position="14"/>
    </location>
    <ligand>
        <name>CTP</name>
        <dbReference type="ChEBI" id="CHEBI:37563"/>
        <note>allosteric inhibitor</note>
    </ligand>
</feature>
<evidence type="ECO:0000313" key="15">
    <source>
        <dbReference type="EMBL" id="PPI87767.1"/>
    </source>
</evidence>
<evidence type="ECO:0000256" key="1">
    <source>
        <dbReference type="ARBA" id="ARBA00005171"/>
    </source>
</evidence>
<dbReference type="CDD" id="cd01746">
    <property type="entry name" value="GATase1_CTP_Synthase"/>
    <property type="match status" value="1"/>
</dbReference>
<evidence type="ECO:0000256" key="4">
    <source>
        <dbReference type="ARBA" id="ARBA00022723"/>
    </source>
</evidence>
<dbReference type="RefSeq" id="WP_136131170.1">
    <property type="nucleotide sequence ID" value="NZ_PDKT01000004.1"/>
</dbReference>
<dbReference type="HAMAP" id="MF_01227">
    <property type="entry name" value="PyrG"/>
    <property type="match status" value="1"/>
</dbReference>
<dbReference type="Gene3D" id="3.40.50.880">
    <property type="match status" value="1"/>
</dbReference>
<dbReference type="GO" id="GO:0005829">
    <property type="term" value="C:cytosol"/>
    <property type="evidence" value="ECO:0007669"/>
    <property type="project" value="TreeGrafter"/>
</dbReference>
<dbReference type="GO" id="GO:0003883">
    <property type="term" value="F:CTP synthase activity"/>
    <property type="evidence" value="ECO:0007669"/>
    <property type="project" value="UniProtKB-UniRule"/>
</dbReference>
<comment type="catalytic activity">
    <reaction evidence="12">
        <text>UTP + NH4(+) + ATP = CTP + ADP + phosphate + 2 H(+)</text>
        <dbReference type="Rhea" id="RHEA:16597"/>
        <dbReference type="ChEBI" id="CHEBI:15378"/>
        <dbReference type="ChEBI" id="CHEBI:28938"/>
        <dbReference type="ChEBI" id="CHEBI:30616"/>
        <dbReference type="ChEBI" id="CHEBI:37563"/>
        <dbReference type="ChEBI" id="CHEBI:43474"/>
        <dbReference type="ChEBI" id="CHEBI:46398"/>
        <dbReference type="ChEBI" id="CHEBI:456216"/>
    </reaction>
</comment>
<feature type="active site" evidence="12">
    <location>
        <position position="513"/>
    </location>
</feature>
<proteinExistence type="inferred from homology"/>
<dbReference type="FunFam" id="3.40.50.880:FF:000002">
    <property type="entry name" value="CTP synthase"/>
    <property type="match status" value="1"/>
</dbReference>
<dbReference type="FunFam" id="3.40.50.300:FF:000009">
    <property type="entry name" value="CTP synthase"/>
    <property type="match status" value="1"/>
</dbReference>
<feature type="binding site" evidence="12">
    <location>
        <begin position="15"/>
        <end position="20"/>
    </location>
    <ligand>
        <name>ATP</name>
        <dbReference type="ChEBI" id="CHEBI:30616"/>
    </ligand>
</feature>
<dbReference type="GO" id="GO:0044210">
    <property type="term" value="P:'de novo' CTP biosynthetic process"/>
    <property type="evidence" value="ECO:0007669"/>
    <property type="project" value="UniProtKB-UniRule"/>
</dbReference>
<comment type="catalytic activity">
    <reaction evidence="12">
        <text>L-glutamine + H2O = L-glutamate + NH4(+)</text>
        <dbReference type="Rhea" id="RHEA:15889"/>
        <dbReference type="ChEBI" id="CHEBI:15377"/>
        <dbReference type="ChEBI" id="CHEBI:28938"/>
        <dbReference type="ChEBI" id="CHEBI:29985"/>
        <dbReference type="ChEBI" id="CHEBI:58359"/>
    </reaction>
</comment>
<dbReference type="SUPFAM" id="SSF52317">
    <property type="entry name" value="Class I glutamine amidotransferase-like"/>
    <property type="match status" value="1"/>
</dbReference>
<feature type="binding site" evidence="12">
    <location>
        <begin position="147"/>
        <end position="149"/>
    </location>
    <ligand>
        <name>CTP</name>
        <dbReference type="ChEBI" id="CHEBI:37563"/>
        <note>allosteric inhibitor</note>
    </ligand>
</feature>
<dbReference type="InterPro" id="IPR017926">
    <property type="entry name" value="GATASE"/>
</dbReference>
<comment type="activity regulation">
    <text evidence="12">Allosterically activated by GTP, when glutamine is the substrate; GTP has no effect on the reaction when ammonia is the substrate. The allosteric effector GTP functions by stabilizing the protein conformation that binds the tetrahedral intermediate(s) formed during glutamine hydrolysis. Inhibited by the product CTP, via allosteric rather than competitive inhibition.</text>
</comment>
<name>A0A2P5SZK6_9GAMM</name>
<feature type="binding site" evidence="12">
    <location>
        <position position="72"/>
    </location>
    <ligand>
        <name>ATP</name>
        <dbReference type="ChEBI" id="CHEBI:30616"/>
    </ligand>
</feature>
<reference evidence="15 16" key="1">
    <citation type="journal article" date="2018" name="Genome Biol. Evol.">
        <title>Cladogenesis and Genomic Streamlining in Extracellular Endosymbionts of Tropical Stink Bugs.</title>
        <authorList>
            <person name="Otero-Bravo A."/>
            <person name="Goffredi S."/>
            <person name="Sabree Z.L."/>
        </authorList>
    </citation>
    <scope>NUCLEOTIDE SEQUENCE [LARGE SCALE GENOMIC DNA]</scope>
    <source>
        <strain evidence="15 16">SoEE</strain>
    </source>
</reference>
<dbReference type="PANTHER" id="PTHR11550">
    <property type="entry name" value="CTP SYNTHASE"/>
    <property type="match status" value="1"/>
</dbReference>
<dbReference type="InterPro" id="IPR017456">
    <property type="entry name" value="CTP_synthase_N"/>
</dbReference>
<dbReference type="CDD" id="cd03113">
    <property type="entry name" value="CTPS_N"/>
    <property type="match status" value="1"/>
</dbReference>
<dbReference type="SUPFAM" id="SSF52540">
    <property type="entry name" value="P-loop containing nucleoside triphosphate hydrolases"/>
    <property type="match status" value="1"/>
</dbReference>
<keyword evidence="8 12" id="KW-0315">Glutamine amidotransferase</keyword>
<dbReference type="EC" id="6.3.4.2" evidence="12"/>
<feature type="active site" description="Nucleophile; for glutamine hydrolysis" evidence="12">
    <location>
        <position position="379"/>
    </location>
</feature>
<protein>
    <recommendedName>
        <fullName evidence="12">CTP synthase</fullName>
        <ecNumber evidence="12">6.3.4.2</ecNumber>
    </recommendedName>
    <alternativeName>
        <fullName evidence="12">Cytidine 5'-triphosphate synthase</fullName>
    </alternativeName>
    <alternativeName>
        <fullName evidence="12">Cytidine triphosphate synthetase</fullName>
        <shortName evidence="12">CTP synthetase</shortName>
        <shortName evidence="12">CTPS</shortName>
    </alternativeName>
    <alternativeName>
        <fullName evidence="12">UTP--ammonia ligase</fullName>
    </alternativeName>
</protein>
<dbReference type="GO" id="GO:0004359">
    <property type="term" value="F:glutaminase activity"/>
    <property type="evidence" value="ECO:0007669"/>
    <property type="project" value="RHEA"/>
</dbReference>
<feature type="binding site" evidence="12">
    <location>
        <position position="241"/>
    </location>
    <ligand>
        <name>ATP</name>
        <dbReference type="ChEBI" id="CHEBI:30616"/>
    </ligand>
</feature>
<accession>A0A2P5SZK6</accession>
<sequence length="540" mass="60717">MIQHYIFITGGVISSLGKGITTASIAAVLEARSLNVTIIKLDPYINVNPGTMNPNQHGEVFVTEDGAETDLDLGHYERFINSKMSCKNNFTTGQIYSEVLFKERRGDYLGSTIQVIPHITNTIKEKIINGGEGYDIILVEIGGTVGDIESLPFLEAIRQMSVDIGRECIMYIHLTLVPYISTANELKTKPTQRSVKELLSIGIQPDVIICRSNKRIPENERSKISLFCNVPKKAIISLEDVDSIYKIPGMIKFQGLDNYICKFFKLKVPEANLSEWDRVIREESNPLGQVTIGIVGKYVALPDAYKSVIEALKHGGLKNKVTVNVKLIDSKDIELYGISLLKNLDAILIPGGFGYRGIKGKLVTIKYARENNIPYLGICLGMQLAIMEFARNVAGIKGANSTEFAPHCKYPVVSMIKHYNKKNNNFGIKNSILAGNMRLGSKQCILLPNSQIRQIYNSDIIFERHRHRYEVNNLLLSKIEAAGLQITGRSKNNKLVEVIEIPNHPWFIACQFHPEFQSNPRYCHPLFKYFIKAAYKYQNQ</sequence>
<dbReference type="GO" id="GO:0046872">
    <property type="term" value="F:metal ion binding"/>
    <property type="evidence" value="ECO:0007669"/>
    <property type="project" value="UniProtKB-KW"/>
</dbReference>
<evidence type="ECO:0000256" key="10">
    <source>
        <dbReference type="ARBA" id="ARBA00047781"/>
    </source>
</evidence>
<dbReference type="UniPathway" id="UPA00159">
    <property type="reaction ID" value="UER00277"/>
</dbReference>
<keyword evidence="5 12" id="KW-0547">Nucleotide-binding</keyword>
<dbReference type="GO" id="GO:0042802">
    <property type="term" value="F:identical protein binding"/>
    <property type="evidence" value="ECO:0007669"/>
    <property type="project" value="TreeGrafter"/>
</dbReference>
<dbReference type="Gene3D" id="3.40.50.300">
    <property type="entry name" value="P-loop containing nucleotide triphosphate hydrolases"/>
    <property type="match status" value="1"/>
</dbReference>
<feature type="binding site" evidence="12">
    <location>
        <begin position="380"/>
        <end position="383"/>
    </location>
    <ligand>
        <name>L-glutamine</name>
        <dbReference type="ChEBI" id="CHEBI:58359"/>
    </ligand>
</feature>
<dbReference type="GO" id="GO:0097268">
    <property type="term" value="C:cytoophidium"/>
    <property type="evidence" value="ECO:0007669"/>
    <property type="project" value="UniProtKB-ARBA"/>
</dbReference>
<feature type="binding site" evidence="12">
    <location>
        <position position="140"/>
    </location>
    <ligand>
        <name>Mg(2+)</name>
        <dbReference type="ChEBI" id="CHEBI:18420"/>
    </ligand>
</feature>
<feature type="domain" description="CTP synthase N-terminal" evidence="14">
    <location>
        <begin position="5"/>
        <end position="266"/>
    </location>
</feature>
<dbReference type="InterPro" id="IPR033828">
    <property type="entry name" value="GATase1_CTP_Synthase"/>
</dbReference>
<keyword evidence="3 12" id="KW-0436">Ligase</keyword>
<evidence type="ECO:0000259" key="13">
    <source>
        <dbReference type="Pfam" id="PF00117"/>
    </source>
</evidence>
<dbReference type="PROSITE" id="PS51273">
    <property type="entry name" value="GATASE_TYPE_1"/>
    <property type="match status" value="1"/>
</dbReference>
<feature type="region of interest" description="Amidoligase domain" evidence="12">
    <location>
        <begin position="1"/>
        <end position="266"/>
    </location>
</feature>
<evidence type="ECO:0000256" key="6">
    <source>
        <dbReference type="ARBA" id="ARBA00022840"/>
    </source>
</evidence>
<dbReference type="InterPro" id="IPR027417">
    <property type="entry name" value="P-loop_NTPase"/>
</dbReference>
<evidence type="ECO:0000259" key="14">
    <source>
        <dbReference type="Pfam" id="PF06418"/>
    </source>
</evidence>
<evidence type="ECO:0000256" key="2">
    <source>
        <dbReference type="ARBA" id="ARBA00007533"/>
    </source>
</evidence>
<comment type="similarity">
    <text evidence="2 12">Belongs to the CTP synthase family.</text>
</comment>
<comment type="pathway">
    <text evidence="1 12">Pyrimidine metabolism; CTP biosynthesis via de novo pathway; CTP from UDP: step 2/2.</text>
</comment>
<keyword evidence="4 12" id="KW-0479">Metal-binding</keyword>
<dbReference type="NCBIfam" id="TIGR00337">
    <property type="entry name" value="PyrG"/>
    <property type="match status" value="1"/>
</dbReference>
<evidence type="ECO:0000256" key="11">
    <source>
        <dbReference type="ARBA" id="ARBA00059148"/>
    </source>
</evidence>
<feature type="active site" evidence="12">
    <location>
        <position position="515"/>
    </location>
</feature>
<keyword evidence="7 12" id="KW-0460">Magnesium</keyword>
<comment type="subunit">
    <text evidence="12">Homotetramer.</text>
</comment>
<evidence type="ECO:0000256" key="5">
    <source>
        <dbReference type="ARBA" id="ARBA00022741"/>
    </source>
</evidence>
<dbReference type="InterPro" id="IPR029062">
    <property type="entry name" value="Class_I_gatase-like"/>
</dbReference>
<dbReference type="InterPro" id="IPR004468">
    <property type="entry name" value="CTP_synthase"/>
</dbReference>
<feature type="binding site" evidence="12">
    <location>
        <position position="223"/>
    </location>
    <ligand>
        <name>UTP</name>
        <dbReference type="ChEBI" id="CHEBI:46398"/>
    </ligand>
</feature>
<evidence type="ECO:0000256" key="7">
    <source>
        <dbReference type="ARBA" id="ARBA00022842"/>
    </source>
</evidence>
<keyword evidence="6 12" id="KW-0067">ATP-binding</keyword>
<comment type="miscellaneous">
    <text evidence="12">CTPSs have evolved a hybrid strategy for distinguishing between UTP and CTP. The overlapping regions of the product feedback inhibitory and substrate sites recognize a common feature in both compounds, the triphosphate moiety. To differentiate isosteric substrate and product pyrimidine rings, an additional pocket far from the expected kinase/ligase catalytic site, specifically recognizes the cytosine and ribose portions of the product inhibitor.</text>
</comment>